<dbReference type="Proteomes" id="UP001174909">
    <property type="component" value="Unassembled WGS sequence"/>
</dbReference>
<keyword evidence="3" id="KW-1185">Reference proteome</keyword>
<dbReference type="Pfam" id="PF01370">
    <property type="entry name" value="Epimerase"/>
    <property type="match status" value="1"/>
</dbReference>
<reference evidence="2" key="1">
    <citation type="submission" date="2023-03" db="EMBL/GenBank/DDBJ databases">
        <authorList>
            <person name="Steffen K."/>
            <person name="Cardenas P."/>
        </authorList>
    </citation>
    <scope>NUCLEOTIDE SEQUENCE</scope>
</reference>
<organism evidence="2 3">
    <name type="scientific">Geodia barretti</name>
    <name type="common">Barrett's horny sponge</name>
    <dbReference type="NCBI Taxonomy" id="519541"/>
    <lineage>
        <taxon>Eukaryota</taxon>
        <taxon>Metazoa</taxon>
        <taxon>Porifera</taxon>
        <taxon>Demospongiae</taxon>
        <taxon>Heteroscleromorpha</taxon>
        <taxon>Tetractinellida</taxon>
        <taxon>Astrophorina</taxon>
        <taxon>Geodiidae</taxon>
        <taxon>Geodia</taxon>
    </lineage>
</organism>
<gene>
    <name evidence="2" type="ORF">GBAR_LOCUS20682</name>
</gene>
<feature type="non-terminal residue" evidence="2">
    <location>
        <position position="1"/>
    </location>
</feature>
<dbReference type="Gene3D" id="3.40.50.720">
    <property type="entry name" value="NAD(P)-binding Rossmann-like Domain"/>
    <property type="match status" value="1"/>
</dbReference>
<name>A0AA35WWZ2_GEOBA</name>
<comment type="caution">
    <text evidence="2">The sequence shown here is derived from an EMBL/GenBank/DDBJ whole genome shotgun (WGS) entry which is preliminary data.</text>
</comment>
<dbReference type="SUPFAM" id="SSF51735">
    <property type="entry name" value="NAD(P)-binding Rossmann-fold domains"/>
    <property type="match status" value="1"/>
</dbReference>
<proteinExistence type="predicted"/>
<accession>A0AA35WWZ2</accession>
<protein>
    <submittedName>
        <fullName evidence="2">Trifunctional UDP-glucose 4,6-dehydratase/UDP-4-keto-6-deoxy-D-glucose 3,5-epimerase/UDP-4-keto-L-rhamnose-reductase RHM3</fullName>
    </submittedName>
</protein>
<dbReference type="InterPro" id="IPR036291">
    <property type="entry name" value="NAD(P)-bd_dom_sf"/>
</dbReference>
<dbReference type="PANTHER" id="PTHR43245:SF11">
    <property type="entry name" value="LD23561P"/>
    <property type="match status" value="1"/>
</dbReference>
<dbReference type="PANTHER" id="PTHR43245">
    <property type="entry name" value="BIFUNCTIONAL POLYMYXIN RESISTANCE PROTEIN ARNA"/>
    <property type="match status" value="1"/>
</dbReference>
<dbReference type="InterPro" id="IPR050177">
    <property type="entry name" value="Lipid_A_modif_metabolic_enz"/>
</dbReference>
<feature type="non-terminal residue" evidence="2">
    <location>
        <position position="253"/>
    </location>
</feature>
<evidence type="ECO:0000259" key="1">
    <source>
        <dbReference type="Pfam" id="PF01370"/>
    </source>
</evidence>
<feature type="domain" description="NAD-dependent epimerase/dehydratase" evidence="1">
    <location>
        <begin position="40"/>
        <end position="215"/>
    </location>
</feature>
<dbReference type="AlphaFoldDB" id="A0AA35WWZ2"/>
<sequence>TQYHNYQQEHLFVSPSRQVLLARRALLCTSEEMADAKPKVLILGGTGFVGRHLTTFLVSNGLCSLVRVVDKVPPATAWLNAEHQAVFQQVDFKQANLAVPQSAERAFSTEDGPFDYVFNLAAETKYGQSTDVYKERVLDVAVNCGREACRTGVKRFVHMSTAQVYDCDKIVSHEGSRLQPWTTLAQFHLKAEQELEKIDGLPYLVLRPAVIYGVGDLQGLGKFVCREYWPHPLTSDPQLPDSLLEQCTENWGR</sequence>
<evidence type="ECO:0000313" key="2">
    <source>
        <dbReference type="EMBL" id="CAI8036923.1"/>
    </source>
</evidence>
<dbReference type="CDD" id="cd08946">
    <property type="entry name" value="SDR_e"/>
    <property type="match status" value="1"/>
</dbReference>
<dbReference type="EMBL" id="CASHTH010002907">
    <property type="protein sequence ID" value="CAI8036923.1"/>
    <property type="molecule type" value="Genomic_DNA"/>
</dbReference>
<dbReference type="InterPro" id="IPR001509">
    <property type="entry name" value="Epimerase_deHydtase"/>
</dbReference>
<evidence type="ECO:0000313" key="3">
    <source>
        <dbReference type="Proteomes" id="UP001174909"/>
    </source>
</evidence>